<dbReference type="Pfam" id="PF12796">
    <property type="entry name" value="Ank_2"/>
    <property type="match status" value="1"/>
</dbReference>
<dbReference type="PhylomeDB" id="A0A0G4G2M4"/>
<dbReference type="SUPFAM" id="SSF48403">
    <property type="entry name" value="Ankyrin repeat"/>
    <property type="match status" value="1"/>
</dbReference>
<sequence length="337" mass="37791">MEGADIKKASVEREVDPLREILFNRDLKTQAETVEAFQKYAETEENGKEKIQKWRSADKHKASLIHLAASKDKDEVCKWLVKEAGCDVNAQRESDQGTALHLSIWFGSEKATKVLKDLGADLDLKNAYEETAHDMHSKMEKYKNIVWLDLELTSLDDPKILELAVCVTKKDLTVVAEKEWVIHFDQATMEGLSPWHQKTFAPVDKGGNGLLEAVVNSSTSLDECKTELLEILKKHCPPKACPLAGNSVHQDMFVLKKEMPEVVSVLSHRLIDVSSLWGVLERFFPNRLKRLQGMAKATATGNHRAMADVKASIEQLRGMVASEEEGGVFLPELLSEE</sequence>
<protein>
    <recommendedName>
        <fullName evidence="2">Exonuclease domain-containing protein</fullName>
    </recommendedName>
</protein>
<dbReference type="Gene3D" id="3.30.420.10">
    <property type="entry name" value="Ribonuclease H-like superfamily/Ribonuclease H"/>
    <property type="match status" value="1"/>
</dbReference>
<dbReference type="Gene3D" id="1.25.40.20">
    <property type="entry name" value="Ankyrin repeat-containing domain"/>
    <property type="match status" value="1"/>
</dbReference>
<dbReference type="EMBL" id="CDMZ01000811">
    <property type="protein sequence ID" value="CEM21934.1"/>
    <property type="molecule type" value="Genomic_DNA"/>
</dbReference>
<organism evidence="3">
    <name type="scientific">Chromera velia CCMP2878</name>
    <dbReference type="NCBI Taxonomy" id="1169474"/>
    <lineage>
        <taxon>Eukaryota</taxon>
        <taxon>Sar</taxon>
        <taxon>Alveolata</taxon>
        <taxon>Colpodellida</taxon>
        <taxon>Chromeraceae</taxon>
        <taxon>Chromera</taxon>
    </lineage>
</organism>
<dbReference type="InterPro" id="IPR036770">
    <property type="entry name" value="Ankyrin_rpt-contain_sf"/>
</dbReference>
<dbReference type="SMART" id="SM00248">
    <property type="entry name" value="ANK"/>
    <property type="match status" value="2"/>
</dbReference>
<feature type="domain" description="Exonuclease" evidence="2">
    <location>
        <begin position="144"/>
        <end position="325"/>
    </location>
</feature>
<dbReference type="PROSITE" id="PS50088">
    <property type="entry name" value="ANK_REPEAT"/>
    <property type="match status" value="1"/>
</dbReference>
<keyword evidence="1" id="KW-0040">ANK repeat</keyword>
<accession>A0A0G4G2M4</accession>
<evidence type="ECO:0000256" key="1">
    <source>
        <dbReference type="PROSITE-ProRule" id="PRU00023"/>
    </source>
</evidence>
<evidence type="ECO:0000259" key="2">
    <source>
        <dbReference type="SMART" id="SM00479"/>
    </source>
</evidence>
<dbReference type="Pfam" id="PF00929">
    <property type="entry name" value="RNase_T"/>
    <property type="match status" value="1"/>
</dbReference>
<dbReference type="GO" id="GO:0003676">
    <property type="term" value="F:nucleic acid binding"/>
    <property type="evidence" value="ECO:0007669"/>
    <property type="project" value="InterPro"/>
</dbReference>
<dbReference type="InterPro" id="IPR036397">
    <property type="entry name" value="RNaseH_sf"/>
</dbReference>
<name>A0A0G4G2M4_9ALVE</name>
<reference evidence="3" key="1">
    <citation type="submission" date="2014-11" db="EMBL/GenBank/DDBJ databases">
        <authorList>
            <person name="Otto D Thomas"/>
            <person name="Naeem Raeece"/>
        </authorList>
    </citation>
    <scope>NUCLEOTIDE SEQUENCE</scope>
</reference>
<feature type="repeat" description="ANK" evidence="1">
    <location>
        <begin position="95"/>
        <end position="127"/>
    </location>
</feature>
<evidence type="ECO:0000313" key="3">
    <source>
        <dbReference type="EMBL" id="CEM21934.1"/>
    </source>
</evidence>
<dbReference type="NCBIfam" id="NF003765">
    <property type="entry name" value="PRK05359.1"/>
    <property type="match status" value="1"/>
</dbReference>
<dbReference type="AlphaFoldDB" id="A0A0G4G2M4"/>
<proteinExistence type="predicted"/>
<dbReference type="InterPro" id="IPR002110">
    <property type="entry name" value="Ankyrin_rpt"/>
</dbReference>
<gene>
    <name evidence="3" type="ORF">Cvel_19826</name>
</gene>
<dbReference type="SUPFAM" id="SSF53098">
    <property type="entry name" value="Ribonuclease H-like"/>
    <property type="match status" value="1"/>
</dbReference>
<dbReference type="VEuPathDB" id="CryptoDB:Cvel_19826"/>
<dbReference type="InterPro" id="IPR012337">
    <property type="entry name" value="RNaseH-like_sf"/>
</dbReference>
<dbReference type="InterPro" id="IPR013520">
    <property type="entry name" value="Ribonucl_H"/>
</dbReference>
<dbReference type="SMART" id="SM00479">
    <property type="entry name" value="EXOIII"/>
    <property type="match status" value="1"/>
</dbReference>